<protein>
    <submittedName>
        <fullName evidence="2">Uncharacterized protein</fullName>
    </submittedName>
</protein>
<evidence type="ECO:0000256" key="1">
    <source>
        <dbReference type="SAM" id="MobiDB-lite"/>
    </source>
</evidence>
<organism evidence="2 3">
    <name type="scientific">Paramixta manurensis</name>
    <dbReference type="NCBI Taxonomy" id="2740817"/>
    <lineage>
        <taxon>Bacteria</taxon>
        <taxon>Pseudomonadati</taxon>
        <taxon>Pseudomonadota</taxon>
        <taxon>Gammaproteobacteria</taxon>
        <taxon>Enterobacterales</taxon>
        <taxon>Erwiniaceae</taxon>
        <taxon>Paramixta</taxon>
    </lineage>
</organism>
<dbReference type="EMBL" id="CP054212">
    <property type="protein sequence ID" value="QKJ88043.1"/>
    <property type="molecule type" value="Genomic_DNA"/>
</dbReference>
<sequence length="59" mass="6756">MTDKTELERDRFERRNCYVIFGVHLAFKAWHASANLRKSDGTLTNEGTRAGISVKGDER</sequence>
<reference evidence="2 3" key="1">
    <citation type="submission" date="2020-06" db="EMBL/GenBank/DDBJ databases">
        <title>Genome sequence of Paramixta manurensis strain PD-1.</title>
        <authorList>
            <person name="Lee C.W."/>
            <person name="Kim J."/>
        </authorList>
    </citation>
    <scope>NUCLEOTIDE SEQUENCE [LARGE SCALE GENOMIC DNA]</scope>
    <source>
        <strain evidence="2 3">PD-1</strain>
    </source>
</reference>
<evidence type="ECO:0000313" key="2">
    <source>
        <dbReference type="EMBL" id="QKJ88043.1"/>
    </source>
</evidence>
<keyword evidence="3" id="KW-1185">Reference proteome</keyword>
<dbReference type="AlphaFoldDB" id="A0A6M8USK0"/>
<name>A0A6M8USK0_9GAMM</name>
<gene>
    <name evidence="2" type="ORF">PMPD1_3111</name>
</gene>
<dbReference type="Proteomes" id="UP000505325">
    <property type="component" value="Chromosome"/>
</dbReference>
<feature type="region of interest" description="Disordered" evidence="1">
    <location>
        <begin position="39"/>
        <end position="59"/>
    </location>
</feature>
<accession>A0A6M8USK0</accession>
<evidence type="ECO:0000313" key="3">
    <source>
        <dbReference type="Proteomes" id="UP000505325"/>
    </source>
</evidence>
<dbReference type="KEGG" id="pmak:PMPD1_3111"/>
<proteinExistence type="predicted"/>